<dbReference type="EMBL" id="JACHMU010000001">
    <property type="protein sequence ID" value="MBB5741531.1"/>
    <property type="molecule type" value="Genomic_DNA"/>
</dbReference>
<keyword evidence="2" id="KW-0472">Membrane</keyword>
<gene>
    <name evidence="3" type="ORF">HD600_000028</name>
</gene>
<evidence type="ECO:0000313" key="4">
    <source>
        <dbReference type="Proteomes" id="UP000517712"/>
    </source>
</evidence>
<feature type="region of interest" description="Disordered" evidence="1">
    <location>
        <begin position="1"/>
        <end position="30"/>
    </location>
</feature>
<keyword evidence="2" id="KW-0812">Transmembrane</keyword>
<accession>A0A7W9C9W4</accession>
<feature type="transmembrane region" description="Helical" evidence="2">
    <location>
        <begin position="35"/>
        <end position="56"/>
    </location>
</feature>
<organism evidence="3 4">
    <name type="scientific">Microbacterium ginsengiterrae</name>
    <dbReference type="NCBI Taxonomy" id="546115"/>
    <lineage>
        <taxon>Bacteria</taxon>
        <taxon>Bacillati</taxon>
        <taxon>Actinomycetota</taxon>
        <taxon>Actinomycetes</taxon>
        <taxon>Micrococcales</taxon>
        <taxon>Microbacteriaceae</taxon>
        <taxon>Microbacterium</taxon>
    </lineage>
</organism>
<evidence type="ECO:0000313" key="3">
    <source>
        <dbReference type="EMBL" id="MBB5741531.1"/>
    </source>
</evidence>
<dbReference type="AlphaFoldDB" id="A0A7W9C9W4"/>
<keyword evidence="2" id="KW-1133">Transmembrane helix</keyword>
<proteinExistence type="predicted"/>
<evidence type="ECO:0000256" key="1">
    <source>
        <dbReference type="SAM" id="MobiDB-lite"/>
    </source>
</evidence>
<keyword evidence="4" id="KW-1185">Reference proteome</keyword>
<sequence>MTMSAFSEQGGHLLPPVLSGSDSPAPRNPPRRRRIGLVVGILSVAVVGAVCAGVQWNANLGYDDALVAFDEAVADAATSQVALEQGLSLLPEVMDPAALVQDADTGNLMDAGAREALDAAVAELSYAETDATALTSSLLLHAGEKPDWAWELFSQTSRLNEDRITVEERRDDLDSASAALASATDAVSEAGLAAVQVAADAAEGFEDAHVSARNRDILSLRAAAEWLDGAEVLDSNTADAYRDLEAAAVAMLASEQAELAEKEGPLYQARLEIEAFARGLAPDVLLDFDWSPIVIGYGQGESMAGLASWWYGDPGYANIELTNSVAEFWPSDRSRALVAHEVGHAISIKCVGMYDDTDTNTIEAWATAWAISMGYTDDANGTSAYGPPPQELIDTAAGCR</sequence>
<dbReference type="RefSeq" id="WP_144796620.1">
    <property type="nucleotide sequence ID" value="NZ_BAAAPG010000001.1"/>
</dbReference>
<name>A0A7W9C9W4_9MICO</name>
<evidence type="ECO:0000256" key="2">
    <source>
        <dbReference type="SAM" id="Phobius"/>
    </source>
</evidence>
<comment type="caution">
    <text evidence="3">The sequence shown here is derived from an EMBL/GenBank/DDBJ whole genome shotgun (WGS) entry which is preliminary data.</text>
</comment>
<protein>
    <submittedName>
        <fullName evidence="3">Uncharacterized protein</fullName>
    </submittedName>
</protein>
<dbReference type="Proteomes" id="UP000517712">
    <property type="component" value="Unassembled WGS sequence"/>
</dbReference>
<reference evidence="3 4" key="1">
    <citation type="submission" date="2020-08" db="EMBL/GenBank/DDBJ databases">
        <title>Sequencing the genomes of 1000 actinobacteria strains.</title>
        <authorList>
            <person name="Klenk H.-P."/>
        </authorList>
    </citation>
    <scope>NUCLEOTIDE SEQUENCE [LARGE SCALE GENOMIC DNA]</scope>
    <source>
        <strain evidence="3 4">DSM 24823</strain>
    </source>
</reference>